<dbReference type="AlphaFoldDB" id="A0A174AM66"/>
<reference evidence="1 2" key="1">
    <citation type="submission" date="2018-08" db="EMBL/GenBank/DDBJ databases">
        <title>A genome reference for cultivated species of the human gut microbiota.</title>
        <authorList>
            <person name="Zou Y."/>
            <person name="Xue W."/>
            <person name="Luo G."/>
        </authorList>
    </citation>
    <scope>NUCLEOTIDE SEQUENCE [LARGE SCALE GENOMIC DNA]</scope>
    <source>
        <strain evidence="1 2">AF22-12AC</strain>
    </source>
</reference>
<protein>
    <submittedName>
        <fullName evidence="1">Uncharacterized protein</fullName>
    </submittedName>
</protein>
<evidence type="ECO:0000313" key="2">
    <source>
        <dbReference type="Proteomes" id="UP000266172"/>
    </source>
</evidence>
<dbReference type="RefSeq" id="WP_014081162.1">
    <property type="nucleotide sequence ID" value="NZ_CAUGCI010000046.1"/>
</dbReference>
<sequence length="182" mass="21382">MSYSNEFLRNFRPVFLAILKAQSFRPERVELVVIDEERSHVFEPADVRDVLEQIGDDLNYLTVYTGRPAYFSAFAERMYEENGLVVMVFPKTRLSAWEGQAGVRETFLTRKVILDFEWEGAYRTEMICAAATYIPIHKKPWKQGENLDIMVPIGYNTVIVKSMHHQREKLGRDRFEEAFYEN</sequence>
<dbReference type="EMBL" id="QRVL01000012">
    <property type="protein sequence ID" value="RGS38396.1"/>
    <property type="molecule type" value="Genomic_DNA"/>
</dbReference>
<dbReference type="Proteomes" id="UP000266172">
    <property type="component" value="Unassembled WGS sequence"/>
</dbReference>
<name>A0A174AM66_9FIRM</name>
<accession>A0A174AM66</accession>
<evidence type="ECO:0000313" key="1">
    <source>
        <dbReference type="EMBL" id="RGS38396.1"/>
    </source>
</evidence>
<dbReference type="GeneID" id="93724814"/>
<gene>
    <name evidence="1" type="ORF">DWX93_12785</name>
</gene>
<comment type="caution">
    <text evidence="1">The sequence shown here is derived from an EMBL/GenBank/DDBJ whole genome shotgun (WGS) entry which is preliminary data.</text>
</comment>
<proteinExistence type="predicted"/>
<organism evidence="1 2">
    <name type="scientific">Roseburia hominis</name>
    <dbReference type="NCBI Taxonomy" id="301301"/>
    <lineage>
        <taxon>Bacteria</taxon>
        <taxon>Bacillati</taxon>
        <taxon>Bacillota</taxon>
        <taxon>Clostridia</taxon>
        <taxon>Lachnospirales</taxon>
        <taxon>Lachnospiraceae</taxon>
        <taxon>Roseburia</taxon>
    </lineage>
</organism>